<comment type="caution">
    <text evidence="1">The sequence shown here is derived from an EMBL/GenBank/DDBJ whole genome shotgun (WGS) entry which is preliminary data.</text>
</comment>
<keyword evidence="2" id="KW-1185">Reference proteome</keyword>
<gene>
    <name evidence="1" type="ORF">HPB49_010552</name>
</gene>
<protein>
    <submittedName>
        <fullName evidence="1">Uncharacterized protein</fullName>
    </submittedName>
</protein>
<reference evidence="1" key="1">
    <citation type="submission" date="2020-05" db="EMBL/GenBank/DDBJ databases">
        <title>Large-scale comparative analyses of tick genomes elucidate their genetic diversity and vector capacities.</title>
        <authorList>
            <person name="Jia N."/>
            <person name="Wang J."/>
            <person name="Shi W."/>
            <person name="Du L."/>
            <person name="Sun Y."/>
            <person name="Zhan W."/>
            <person name="Jiang J."/>
            <person name="Wang Q."/>
            <person name="Zhang B."/>
            <person name="Ji P."/>
            <person name="Sakyi L.B."/>
            <person name="Cui X."/>
            <person name="Yuan T."/>
            <person name="Jiang B."/>
            <person name="Yang W."/>
            <person name="Lam T.T.-Y."/>
            <person name="Chang Q."/>
            <person name="Ding S."/>
            <person name="Wang X."/>
            <person name="Zhu J."/>
            <person name="Ruan X."/>
            <person name="Zhao L."/>
            <person name="Wei J."/>
            <person name="Que T."/>
            <person name="Du C."/>
            <person name="Cheng J."/>
            <person name="Dai P."/>
            <person name="Han X."/>
            <person name="Huang E."/>
            <person name="Gao Y."/>
            <person name="Liu J."/>
            <person name="Shao H."/>
            <person name="Ye R."/>
            <person name="Li L."/>
            <person name="Wei W."/>
            <person name="Wang X."/>
            <person name="Wang C."/>
            <person name="Yang T."/>
            <person name="Huo Q."/>
            <person name="Li W."/>
            <person name="Guo W."/>
            <person name="Chen H."/>
            <person name="Zhou L."/>
            <person name="Ni X."/>
            <person name="Tian J."/>
            <person name="Zhou Y."/>
            <person name="Sheng Y."/>
            <person name="Liu T."/>
            <person name="Pan Y."/>
            <person name="Xia L."/>
            <person name="Li J."/>
            <person name="Zhao F."/>
            <person name="Cao W."/>
        </authorList>
    </citation>
    <scope>NUCLEOTIDE SEQUENCE</scope>
    <source>
        <strain evidence="1">Dsil-2018</strain>
    </source>
</reference>
<evidence type="ECO:0000313" key="2">
    <source>
        <dbReference type="Proteomes" id="UP000821865"/>
    </source>
</evidence>
<name>A0ACB8DNW4_DERSI</name>
<sequence>MNVSKKCEVRPPSPIGFLRSERRDGCGGPGVPLAAVLAFVAVCLAADDMARSLECPRSQPVRTKVVRNIYNTTIKALDQNPARRFVAAESVFFSRWWNEQPDEVRKMVRDMVESGRLQFVGGGWVQNDEAVPHYTTIIDQMTLGLRFLNDTFGPQCGTPSVAWQADPFGHSVSQASLFARMGFSSLMIGRITFTLKDKWSQSHSLEFVWQADPQRQGKSTRSGDGGHIFAWVPENTYVNPGHISFGSEYCMYSEESYEFQDTRIPNLLLTYAERQTEMYTNDTVAMMSGGDLAFTRGDCRFQKQDAFITTANRISQAMQQRTPVYVVHSTPACYIEVGRSLYSFL</sequence>
<dbReference type="Proteomes" id="UP000821865">
    <property type="component" value="Chromosome 10"/>
</dbReference>
<organism evidence="1 2">
    <name type="scientific">Dermacentor silvarum</name>
    <name type="common">Tick</name>
    <dbReference type="NCBI Taxonomy" id="543639"/>
    <lineage>
        <taxon>Eukaryota</taxon>
        <taxon>Metazoa</taxon>
        <taxon>Ecdysozoa</taxon>
        <taxon>Arthropoda</taxon>
        <taxon>Chelicerata</taxon>
        <taxon>Arachnida</taxon>
        <taxon>Acari</taxon>
        <taxon>Parasitiformes</taxon>
        <taxon>Ixodida</taxon>
        <taxon>Ixodoidea</taxon>
        <taxon>Ixodidae</taxon>
        <taxon>Rhipicephalinae</taxon>
        <taxon>Dermacentor</taxon>
    </lineage>
</organism>
<evidence type="ECO:0000313" key="1">
    <source>
        <dbReference type="EMBL" id="KAH7974150.1"/>
    </source>
</evidence>
<dbReference type="EMBL" id="CM023479">
    <property type="protein sequence ID" value="KAH7974150.1"/>
    <property type="molecule type" value="Genomic_DNA"/>
</dbReference>
<proteinExistence type="predicted"/>
<accession>A0ACB8DNW4</accession>